<dbReference type="InterPro" id="IPR055344">
    <property type="entry name" value="SecD_SecF_C_bact"/>
</dbReference>
<feature type="transmembrane region" description="Helical" evidence="9">
    <location>
        <begin position="5"/>
        <end position="24"/>
    </location>
</feature>
<feature type="transmembrane region" description="Helical" evidence="9">
    <location>
        <begin position="263"/>
        <end position="283"/>
    </location>
</feature>
<evidence type="ECO:0000256" key="6">
    <source>
        <dbReference type="ARBA" id="ARBA00022989"/>
    </source>
</evidence>
<dbReference type="Pfam" id="PF02355">
    <property type="entry name" value="SecD_SecF_C"/>
    <property type="match status" value="1"/>
</dbReference>
<evidence type="ECO:0000259" key="12">
    <source>
        <dbReference type="Pfam" id="PF22599"/>
    </source>
</evidence>
<evidence type="ECO:0000256" key="2">
    <source>
        <dbReference type="ARBA" id="ARBA00022448"/>
    </source>
</evidence>
<dbReference type="PANTHER" id="PTHR30081">
    <property type="entry name" value="PROTEIN-EXPORT MEMBRANE PROTEIN SEC"/>
    <property type="match status" value="1"/>
</dbReference>
<evidence type="ECO:0000256" key="7">
    <source>
        <dbReference type="ARBA" id="ARBA00023010"/>
    </source>
</evidence>
<comment type="function">
    <text evidence="9">Part of the Sec protein translocase complex. Interacts with the SecYEG preprotein conducting channel. SecDF uses the proton motive force (PMF) to complete protein translocation after the ATP-dependent function of SecA.</text>
</comment>
<evidence type="ECO:0000313" key="14">
    <source>
        <dbReference type="Proteomes" id="UP000294678"/>
    </source>
</evidence>
<comment type="subunit">
    <text evidence="9">Forms a complex with SecF. Part of the essential Sec protein translocation apparatus which comprises SecA, SecYEG and auxiliary proteins SecDF. Other proteins may also be involved.</text>
</comment>
<dbReference type="GO" id="GO:0043952">
    <property type="term" value="P:protein transport by the Sec complex"/>
    <property type="evidence" value="ECO:0007669"/>
    <property type="project" value="UniProtKB-UniRule"/>
</dbReference>
<keyword evidence="6 9" id="KW-1133">Transmembrane helix</keyword>
<feature type="transmembrane region" description="Helical" evidence="9">
    <location>
        <begin position="334"/>
        <end position="356"/>
    </location>
</feature>
<dbReference type="EMBL" id="SOBG01000006">
    <property type="protein sequence ID" value="TDT69215.1"/>
    <property type="molecule type" value="Genomic_DNA"/>
</dbReference>
<evidence type="ECO:0000256" key="4">
    <source>
        <dbReference type="ARBA" id="ARBA00022692"/>
    </source>
</evidence>
<reference evidence="13 14" key="1">
    <citation type="submission" date="2019-03" db="EMBL/GenBank/DDBJ databases">
        <title>Genomic Encyclopedia of Type Strains, Phase IV (KMG-IV): sequencing the most valuable type-strain genomes for metagenomic binning, comparative biology and taxonomic classification.</title>
        <authorList>
            <person name="Goeker M."/>
        </authorList>
    </citation>
    <scope>NUCLEOTIDE SEQUENCE [LARGE SCALE GENOMIC DNA]</scope>
    <source>
        <strain evidence="13 14">DSM 100055</strain>
    </source>
</reference>
<proteinExistence type="inferred from homology"/>
<dbReference type="Pfam" id="PF22599">
    <property type="entry name" value="SecDF_P1_head"/>
    <property type="match status" value="1"/>
</dbReference>
<dbReference type="Gene3D" id="3.30.70.3220">
    <property type="match status" value="1"/>
</dbReference>
<protein>
    <recommendedName>
        <fullName evidence="9">Protein translocase subunit SecD</fullName>
    </recommendedName>
</protein>
<comment type="similarity">
    <text evidence="9">Belongs to the SecD/SecF family. SecD subfamily.</text>
</comment>
<dbReference type="Pfam" id="PF07549">
    <property type="entry name" value="Sec_GG"/>
    <property type="match status" value="1"/>
</dbReference>
<dbReference type="Proteomes" id="UP000294678">
    <property type="component" value="Unassembled WGS sequence"/>
</dbReference>
<dbReference type="NCBIfam" id="TIGR01129">
    <property type="entry name" value="secD"/>
    <property type="match status" value="1"/>
</dbReference>
<dbReference type="Pfam" id="PF21760">
    <property type="entry name" value="SecD_1st"/>
    <property type="match status" value="1"/>
</dbReference>
<dbReference type="InterPro" id="IPR048631">
    <property type="entry name" value="SecD_1st"/>
</dbReference>
<dbReference type="InterPro" id="IPR022813">
    <property type="entry name" value="SecD/SecF_arch_bac"/>
</dbReference>
<dbReference type="HAMAP" id="MF_01463_B">
    <property type="entry name" value="SecD_B"/>
    <property type="match status" value="1"/>
</dbReference>
<dbReference type="GO" id="GO:0006605">
    <property type="term" value="P:protein targeting"/>
    <property type="evidence" value="ECO:0007669"/>
    <property type="project" value="UniProtKB-UniRule"/>
</dbReference>
<comment type="caution">
    <text evidence="9">Lacks conserved residue(s) required for the propagation of feature annotation.</text>
</comment>
<feature type="transmembrane region" description="Helical" evidence="9">
    <location>
        <begin position="362"/>
        <end position="386"/>
    </location>
</feature>
<keyword evidence="7 9" id="KW-0811">Translocation</keyword>
<dbReference type="GO" id="GO:0065002">
    <property type="term" value="P:intracellular protein transmembrane transport"/>
    <property type="evidence" value="ECO:0007669"/>
    <property type="project" value="UniProtKB-UniRule"/>
</dbReference>
<evidence type="ECO:0000256" key="3">
    <source>
        <dbReference type="ARBA" id="ARBA00022475"/>
    </source>
</evidence>
<evidence type="ECO:0000259" key="11">
    <source>
        <dbReference type="Pfam" id="PF21760"/>
    </source>
</evidence>
<keyword evidence="4 9" id="KW-0812">Transmembrane</keyword>
<dbReference type="RefSeq" id="WP_134113426.1">
    <property type="nucleotide sequence ID" value="NZ_SOBG01000006.1"/>
</dbReference>
<dbReference type="GO" id="GO:0005886">
    <property type="term" value="C:plasma membrane"/>
    <property type="evidence" value="ECO:0007669"/>
    <property type="project" value="UniProtKB-SubCell"/>
</dbReference>
<dbReference type="InterPro" id="IPR048634">
    <property type="entry name" value="SecD_SecF_C"/>
</dbReference>
<dbReference type="Gene3D" id="1.20.1640.10">
    <property type="entry name" value="Multidrug efflux transporter AcrB transmembrane domain"/>
    <property type="match status" value="1"/>
</dbReference>
<dbReference type="InterPro" id="IPR054384">
    <property type="entry name" value="SecDF_P1_head"/>
</dbReference>
<dbReference type="AlphaFoldDB" id="A0AA46DYC5"/>
<keyword evidence="8 9" id="KW-0472">Membrane</keyword>
<evidence type="ECO:0000256" key="8">
    <source>
        <dbReference type="ARBA" id="ARBA00023136"/>
    </source>
</evidence>
<comment type="subcellular location">
    <subcellularLocation>
        <location evidence="1 9">Cell membrane</location>
        <topology evidence="1 9">Multi-pass membrane protein</topology>
    </subcellularLocation>
</comment>
<evidence type="ECO:0000256" key="5">
    <source>
        <dbReference type="ARBA" id="ARBA00022927"/>
    </source>
</evidence>
<name>A0AA46DYC5_9FUSO</name>
<organism evidence="13 14">
    <name type="scientific">Hypnocyclicus thermotrophus</name>
    <dbReference type="NCBI Taxonomy" id="1627895"/>
    <lineage>
        <taxon>Bacteria</taxon>
        <taxon>Fusobacteriati</taxon>
        <taxon>Fusobacteriota</taxon>
        <taxon>Fusobacteriia</taxon>
        <taxon>Fusobacteriales</taxon>
        <taxon>Fusobacteriaceae</taxon>
        <taxon>Hypnocyclicus</taxon>
    </lineage>
</organism>
<keyword evidence="14" id="KW-1185">Reference proteome</keyword>
<sequence length="406" mass="43517">MKKNLVFDFVIILIVLLGAAYFAFKKPIKMGLDLKGGVYVVMEAVAEDGGTITSNDMDRLIEVLERRVNGFGVSEAVVQKTGDKRVIIELPGIKDTQKAVETIGKTAFLEFKLVESDGSLTETGVNGKDLKQADISYDNFGRPQIVFELTIEGAKKFAELTRNNIGRQLAITLDGEVQTSPTIKSEIPGGKGTISGGYTIEEAKSLKTLLNAGALPVKAEILETRTVGATLGDESIAQSKQAGIIAIVLVMAFMAIFYKLPGLIADVALTICGIIIFGTLNYFEATLTLPGIAGLILTLGMAVDANVIIFERIKEELRGGNSILKSVENGFKKAYSAILDGNITTLIITAILFSLGTGPVKGFAVTLTIGILASMFTAITATRFMLKTLVLYTDIKNPKFFGVRGK</sequence>
<evidence type="ECO:0000256" key="9">
    <source>
        <dbReference type="HAMAP-Rule" id="MF_01463"/>
    </source>
</evidence>
<feature type="domain" description="Protein translocase subunit SecDF P1" evidence="11">
    <location>
        <begin position="57"/>
        <end position="115"/>
    </location>
</feature>
<keyword evidence="2 9" id="KW-0813">Transport</keyword>
<gene>
    <name evidence="9" type="primary">secD</name>
    <name evidence="13" type="ORF">EV215_1557</name>
</gene>
<feature type="domain" description="SecDF P1 head subdomain" evidence="12">
    <location>
        <begin position="123"/>
        <end position="217"/>
    </location>
</feature>
<dbReference type="InterPro" id="IPR022645">
    <property type="entry name" value="SecD/SecF_bac"/>
</dbReference>
<dbReference type="NCBIfam" id="TIGR00916">
    <property type="entry name" value="2A0604s01"/>
    <property type="match status" value="1"/>
</dbReference>
<accession>A0AA46DYC5</accession>
<dbReference type="FunFam" id="1.20.1640.10:FF:000004">
    <property type="entry name" value="Protein translocase subunit SecD"/>
    <property type="match status" value="1"/>
</dbReference>
<dbReference type="InterPro" id="IPR022646">
    <property type="entry name" value="SecD/SecF_CS"/>
</dbReference>
<dbReference type="PRINTS" id="PR01755">
    <property type="entry name" value="SECFTRNLCASE"/>
</dbReference>
<keyword evidence="5 9" id="KW-0653">Protein transport</keyword>
<keyword evidence="3 9" id="KW-1003">Cell membrane</keyword>
<comment type="caution">
    <text evidence="13">The sequence shown here is derived from an EMBL/GenBank/DDBJ whole genome shotgun (WGS) entry which is preliminary data.</text>
</comment>
<evidence type="ECO:0000313" key="13">
    <source>
        <dbReference type="EMBL" id="TDT69215.1"/>
    </source>
</evidence>
<dbReference type="PANTHER" id="PTHR30081:SF1">
    <property type="entry name" value="PROTEIN TRANSLOCASE SUBUNIT SECD"/>
    <property type="match status" value="1"/>
</dbReference>
<dbReference type="GO" id="GO:0015450">
    <property type="term" value="F:protein-transporting ATPase activity"/>
    <property type="evidence" value="ECO:0007669"/>
    <property type="project" value="InterPro"/>
</dbReference>
<evidence type="ECO:0000259" key="10">
    <source>
        <dbReference type="Pfam" id="PF02355"/>
    </source>
</evidence>
<feature type="domain" description="Protein export membrane protein SecD/SecF C-terminal" evidence="10">
    <location>
        <begin position="218"/>
        <end position="380"/>
    </location>
</feature>
<evidence type="ECO:0000256" key="1">
    <source>
        <dbReference type="ARBA" id="ARBA00004651"/>
    </source>
</evidence>
<dbReference type="SUPFAM" id="SSF82866">
    <property type="entry name" value="Multidrug efflux transporter AcrB transmembrane domain"/>
    <property type="match status" value="1"/>
</dbReference>
<dbReference type="InterPro" id="IPR005791">
    <property type="entry name" value="SecD"/>
</dbReference>
<feature type="transmembrane region" description="Helical" evidence="9">
    <location>
        <begin position="289"/>
        <end position="313"/>
    </location>
</feature>